<dbReference type="AlphaFoldDB" id="A0A445KLC3"/>
<protein>
    <submittedName>
        <fullName evidence="1">Uncharacterized protein</fullName>
    </submittedName>
</protein>
<name>A0A445KLC3_GLYSO</name>
<accession>A0A445KLC3</accession>
<evidence type="ECO:0000313" key="1">
    <source>
        <dbReference type="EMBL" id="RZC11669.1"/>
    </source>
</evidence>
<dbReference type="EMBL" id="QZWG01000005">
    <property type="protein sequence ID" value="RZC11669.1"/>
    <property type="molecule type" value="Genomic_DNA"/>
</dbReference>
<dbReference type="InterPro" id="IPR036397">
    <property type="entry name" value="RNaseH_sf"/>
</dbReference>
<dbReference type="Gene3D" id="3.30.420.10">
    <property type="entry name" value="Ribonuclease H-like superfamily/Ribonuclease H"/>
    <property type="match status" value="1"/>
</dbReference>
<keyword evidence="2" id="KW-1185">Reference proteome</keyword>
<gene>
    <name evidence="1" type="ORF">D0Y65_011747</name>
</gene>
<comment type="caution">
    <text evidence="1">The sequence shown here is derived from an EMBL/GenBank/DDBJ whole genome shotgun (WGS) entry which is preliminary data.</text>
</comment>
<evidence type="ECO:0000313" key="2">
    <source>
        <dbReference type="Proteomes" id="UP000289340"/>
    </source>
</evidence>
<dbReference type="GO" id="GO:0003676">
    <property type="term" value="F:nucleic acid binding"/>
    <property type="evidence" value="ECO:0007669"/>
    <property type="project" value="InterPro"/>
</dbReference>
<dbReference type="SUPFAM" id="SSF53098">
    <property type="entry name" value="Ribonuclease H-like"/>
    <property type="match status" value="1"/>
</dbReference>
<proteinExistence type="predicted"/>
<organism evidence="1 2">
    <name type="scientific">Glycine soja</name>
    <name type="common">Wild soybean</name>
    <dbReference type="NCBI Taxonomy" id="3848"/>
    <lineage>
        <taxon>Eukaryota</taxon>
        <taxon>Viridiplantae</taxon>
        <taxon>Streptophyta</taxon>
        <taxon>Embryophyta</taxon>
        <taxon>Tracheophyta</taxon>
        <taxon>Spermatophyta</taxon>
        <taxon>Magnoliopsida</taxon>
        <taxon>eudicotyledons</taxon>
        <taxon>Gunneridae</taxon>
        <taxon>Pentapetalae</taxon>
        <taxon>rosids</taxon>
        <taxon>fabids</taxon>
        <taxon>Fabales</taxon>
        <taxon>Fabaceae</taxon>
        <taxon>Papilionoideae</taxon>
        <taxon>50 kb inversion clade</taxon>
        <taxon>NPAAA clade</taxon>
        <taxon>indigoferoid/millettioid clade</taxon>
        <taxon>Phaseoleae</taxon>
        <taxon>Glycine</taxon>
        <taxon>Glycine subgen. Soja</taxon>
    </lineage>
</organism>
<sequence>MKTGSMIYSLLNVPRFRIQTLANCWGETFHSFSTTYGNNSSVRLLGSRINGLQGGQRKKGAPNQKVSTIRLSENILANPTVNVNKTQLDQSQQIQYCDIQEIVENKDLSCYTVIVFHNETTGFSRENDKIIEIALGDVQGGKNTTFQTLLSHQQSQLAPFSLIVRIQM</sequence>
<dbReference type="Proteomes" id="UP000289340">
    <property type="component" value="Chromosome 5"/>
</dbReference>
<dbReference type="InterPro" id="IPR012337">
    <property type="entry name" value="RNaseH-like_sf"/>
</dbReference>
<reference evidence="1 2" key="1">
    <citation type="submission" date="2018-09" db="EMBL/GenBank/DDBJ databases">
        <title>A high-quality reference genome of wild soybean provides a powerful tool to mine soybean genomes.</title>
        <authorList>
            <person name="Xie M."/>
            <person name="Chung C.Y.L."/>
            <person name="Li M.-W."/>
            <person name="Wong F.-L."/>
            <person name="Chan T.-F."/>
            <person name="Lam H.-M."/>
        </authorList>
    </citation>
    <scope>NUCLEOTIDE SEQUENCE [LARGE SCALE GENOMIC DNA]</scope>
    <source>
        <strain evidence="2">cv. W05</strain>
        <tissue evidence="1">Hypocotyl of etiolated seedlings</tissue>
    </source>
</reference>